<dbReference type="PANTHER" id="PTHR43331:SF1">
    <property type="entry name" value="HOMOSERINE DEHYDROGENASE"/>
    <property type="match status" value="1"/>
</dbReference>
<dbReference type="RefSeq" id="WP_240986524.1">
    <property type="nucleotide sequence ID" value="NZ_LR746496.1"/>
</dbReference>
<keyword evidence="9" id="KW-0915">Sodium</keyword>
<evidence type="ECO:0000256" key="5">
    <source>
        <dbReference type="ARBA" id="ARBA00013376"/>
    </source>
</evidence>
<evidence type="ECO:0000256" key="3">
    <source>
        <dbReference type="ARBA" id="ARBA00006753"/>
    </source>
</evidence>
<dbReference type="GO" id="GO:0009086">
    <property type="term" value="P:methionine biosynthetic process"/>
    <property type="evidence" value="ECO:0007669"/>
    <property type="project" value="UniProtKB-KW"/>
</dbReference>
<dbReference type="SUPFAM" id="SSF55347">
    <property type="entry name" value="Glyceraldehyde-3-phosphate dehydrogenase-like, C-terminal domain"/>
    <property type="match status" value="1"/>
</dbReference>
<keyword evidence="6 14" id="KW-0028">Amino-acid biosynthesis</keyword>
<evidence type="ECO:0000256" key="4">
    <source>
        <dbReference type="ARBA" id="ARBA00013213"/>
    </source>
</evidence>
<dbReference type="GO" id="GO:0050661">
    <property type="term" value="F:NADP binding"/>
    <property type="evidence" value="ECO:0007669"/>
    <property type="project" value="InterPro"/>
</dbReference>
<evidence type="ECO:0000256" key="10">
    <source>
        <dbReference type="ARBA" id="ARBA00023167"/>
    </source>
</evidence>
<dbReference type="Pfam" id="PF00742">
    <property type="entry name" value="Homoserine_dh"/>
    <property type="match status" value="1"/>
</dbReference>
<accession>A0A8S0X7G0</accession>
<dbReference type="EC" id="1.1.1.3" evidence="4 14"/>
<organism evidence="18">
    <name type="scientific">Acididesulfobacillus acetoxydans</name>
    <dbReference type="NCBI Taxonomy" id="1561005"/>
    <lineage>
        <taxon>Bacteria</taxon>
        <taxon>Bacillati</taxon>
        <taxon>Bacillota</taxon>
        <taxon>Clostridia</taxon>
        <taxon>Eubacteriales</taxon>
        <taxon>Peptococcaceae</taxon>
        <taxon>Acididesulfobacillus</taxon>
    </lineage>
</organism>
<dbReference type="GO" id="GO:0009088">
    <property type="term" value="P:threonine biosynthetic process"/>
    <property type="evidence" value="ECO:0007669"/>
    <property type="project" value="UniProtKB-KW"/>
</dbReference>
<sequence>MRNADVRVGLLGFGTVGQGLVQGINLQSKEISRRIGAPLKIERALVQDVKKKRPVSLPELSTDARDILEDPEIDIVVEVMGGEHPAYAYVKQALEQRKQVVTANKLLLALHGLEFKALARLTGTGLLYEGSVLGGIPILRTIQRGLCGDRVEQIEGIFNGTTNFILSRMYDLGEDYLTALRLAQEAGYAEADPTMDVSGFDAACKLVILSRECFKVDVCLEDVTISGIEHLDKRQIAREKKLGRIPKLIARAKPQKAAIRVGVEWLPDTDLLSRVAGVQNALSLRTLIVGELFWRGPGAGGLATGGAVLADVMEAAERVLMERDETF</sequence>
<keyword evidence="10 14" id="KW-0486">Methionine biosynthesis</keyword>
<protein>
    <recommendedName>
        <fullName evidence="5 14">Homoserine dehydrogenase</fullName>
        <ecNumber evidence="4 14">1.1.1.3</ecNumber>
    </recommendedName>
</protein>
<dbReference type="Gene3D" id="3.30.360.10">
    <property type="entry name" value="Dihydrodipicolinate Reductase, domain 2"/>
    <property type="match status" value="1"/>
</dbReference>
<dbReference type="PROSITE" id="PS01042">
    <property type="entry name" value="HOMOSER_DHGENASE"/>
    <property type="match status" value="1"/>
</dbReference>
<evidence type="ECO:0000256" key="13">
    <source>
        <dbReference type="PIRSR" id="PIRSR036497-2"/>
    </source>
</evidence>
<evidence type="ECO:0000259" key="16">
    <source>
        <dbReference type="Pfam" id="PF00742"/>
    </source>
</evidence>
<dbReference type="NCBIfam" id="NF004976">
    <property type="entry name" value="PRK06349.1"/>
    <property type="match status" value="1"/>
</dbReference>
<keyword evidence="8 14" id="KW-0560">Oxidoreductase</keyword>
<dbReference type="PANTHER" id="PTHR43331">
    <property type="entry name" value="HOMOSERINE DEHYDROGENASE"/>
    <property type="match status" value="1"/>
</dbReference>
<dbReference type="PIRSF" id="PIRSF036497">
    <property type="entry name" value="HDH_short"/>
    <property type="match status" value="1"/>
</dbReference>
<dbReference type="InterPro" id="IPR019811">
    <property type="entry name" value="HDH_CS"/>
</dbReference>
<comment type="pathway">
    <text evidence="1 14">Amino-acid biosynthesis; L-threonine biosynthesis; L-threonine from L-aspartate: step 3/5.</text>
</comment>
<evidence type="ECO:0000256" key="2">
    <source>
        <dbReference type="ARBA" id="ARBA00005062"/>
    </source>
</evidence>
<dbReference type="InterPro" id="IPR005106">
    <property type="entry name" value="Asp/hSer_DH_NAD-bd"/>
</dbReference>
<evidence type="ECO:0000259" key="17">
    <source>
        <dbReference type="Pfam" id="PF03447"/>
    </source>
</evidence>
<evidence type="ECO:0000256" key="12">
    <source>
        <dbReference type="PIRSR" id="PIRSR036497-1"/>
    </source>
</evidence>
<dbReference type="EMBL" id="LR746496">
    <property type="protein sequence ID" value="CAA7603280.1"/>
    <property type="molecule type" value="Genomic_DNA"/>
</dbReference>
<dbReference type="GO" id="GO:0004412">
    <property type="term" value="F:homoserine dehydrogenase activity"/>
    <property type="evidence" value="ECO:0007669"/>
    <property type="project" value="UniProtKB-EC"/>
</dbReference>
<feature type="binding site" evidence="13">
    <location>
        <begin position="12"/>
        <end position="17"/>
    </location>
    <ligand>
        <name>NADP(+)</name>
        <dbReference type="ChEBI" id="CHEBI:58349"/>
    </ligand>
</feature>
<name>A0A8S0X7G0_9FIRM</name>
<evidence type="ECO:0000313" key="18">
    <source>
        <dbReference type="EMBL" id="CAA7603280.1"/>
    </source>
</evidence>
<dbReference type="SUPFAM" id="SSF51735">
    <property type="entry name" value="NAD(P)-binding Rossmann-fold domains"/>
    <property type="match status" value="1"/>
</dbReference>
<dbReference type="InterPro" id="IPR036291">
    <property type="entry name" value="NAD(P)-bd_dom_sf"/>
</dbReference>
<dbReference type="InterPro" id="IPR001342">
    <property type="entry name" value="HDH_cat"/>
</dbReference>
<proteinExistence type="inferred from homology"/>
<dbReference type="FunFam" id="3.30.360.10:FF:000005">
    <property type="entry name" value="Homoserine dehydrogenase"/>
    <property type="match status" value="1"/>
</dbReference>
<evidence type="ECO:0000256" key="6">
    <source>
        <dbReference type="ARBA" id="ARBA00022605"/>
    </source>
</evidence>
<keyword evidence="7 14" id="KW-0791">Threonine biosynthesis</keyword>
<evidence type="ECO:0000256" key="7">
    <source>
        <dbReference type="ARBA" id="ARBA00022697"/>
    </source>
</evidence>
<dbReference type="Proteomes" id="UP000836597">
    <property type="component" value="Chromosome"/>
</dbReference>
<evidence type="ECO:0000256" key="11">
    <source>
        <dbReference type="ARBA" id="ARBA00048841"/>
    </source>
</evidence>
<dbReference type="AlphaFoldDB" id="A0A8S0X7G0"/>
<dbReference type="InterPro" id="IPR022697">
    <property type="entry name" value="HDH_short"/>
</dbReference>
<comment type="catalytic activity">
    <reaction evidence="11">
        <text>L-homoserine + NADP(+) = L-aspartate 4-semialdehyde + NADPH + H(+)</text>
        <dbReference type="Rhea" id="RHEA:15761"/>
        <dbReference type="ChEBI" id="CHEBI:15378"/>
        <dbReference type="ChEBI" id="CHEBI:57476"/>
        <dbReference type="ChEBI" id="CHEBI:57783"/>
        <dbReference type="ChEBI" id="CHEBI:58349"/>
        <dbReference type="ChEBI" id="CHEBI:537519"/>
        <dbReference type="EC" id="1.1.1.3"/>
    </reaction>
    <physiologicalReaction direction="right-to-left" evidence="11">
        <dbReference type="Rhea" id="RHEA:15763"/>
    </physiologicalReaction>
</comment>
<feature type="active site" description="Proton donor" evidence="12">
    <location>
        <position position="205"/>
    </location>
</feature>
<dbReference type="Gene3D" id="3.40.50.720">
    <property type="entry name" value="NAD(P)-binding Rossmann-like Domain"/>
    <property type="match status" value="1"/>
</dbReference>
<feature type="domain" description="Aspartate/homoserine dehydrogenase NAD-binding" evidence="17">
    <location>
        <begin position="12"/>
        <end position="129"/>
    </location>
</feature>
<comment type="pathway">
    <text evidence="2 14">Amino-acid biosynthesis; L-methionine biosynthesis via de novo pathway; L-homoserine from L-aspartate: step 3/3.</text>
</comment>
<reference evidence="18" key="1">
    <citation type="submission" date="2020-01" db="EMBL/GenBank/DDBJ databases">
        <authorList>
            <person name="Hornung B."/>
        </authorList>
    </citation>
    <scope>NUCLEOTIDE SEQUENCE</scope>
    <source>
        <strain evidence="18">PacBioINE</strain>
    </source>
</reference>
<evidence type="ECO:0000256" key="14">
    <source>
        <dbReference type="RuleBase" id="RU000579"/>
    </source>
</evidence>
<evidence type="ECO:0000256" key="1">
    <source>
        <dbReference type="ARBA" id="ARBA00005056"/>
    </source>
</evidence>
<dbReference type="Pfam" id="PF03447">
    <property type="entry name" value="NAD_binding_3"/>
    <property type="match status" value="1"/>
</dbReference>
<comment type="similarity">
    <text evidence="3 15">Belongs to the homoserine dehydrogenase family.</text>
</comment>
<evidence type="ECO:0000256" key="15">
    <source>
        <dbReference type="RuleBase" id="RU004171"/>
    </source>
</evidence>
<feature type="binding site" evidence="13">
    <location>
        <position position="105"/>
    </location>
    <ligand>
        <name>NADPH</name>
        <dbReference type="ChEBI" id="CHEBI:57783"/>
    </ligand>
</feature>
<dbReference type="KEGG" id="aacx:DEACI_4103"/>
<keyword evidence="13 14" id="KW-0521">NADP</keyword>
<feature type="domain" description="Homoserine dehydrogenase catalytic" evidence="16">
    <location>
        <begin position="137"/>
        <end position="313"/>
    </location>
</feature>
<feature type="binding site" evidence="13">
    <location>
        <position position="190"/>
    </location>
    <ligand>
        <name>L-homoserine</name>
        <dbReference type="ChEBI" id="CHEBI:57476"/>
    </ligand>
</feature>
<gene>
    <name evidence="18" type="ORF">DEACI_4103</name>
</gene>
<evidence type="ECO:0000256" key="8">
    <source>
        <dbReference type="ARBA" id="ARBA00023002"/>
    </source>
</evidence>
<evidence type="ECO:0000256" key="9">
    <source>
        <dbReference type="ARBA" id="ARBA00023053"/>
    </source>
</evidence>